<evidence type="ECO:0000313" key="2">
    <source>
        <dbReference type="EMBL" id="OYQ20431.1"/>
    </source>
</evidence>
<dbReference type="AlphaFoldDB" id="A0A255XU62"/>
<protein>
    <recommendedName>
        <fullName evidence="1">Phasin domain-containing protein</fullName>
    </recommendedName>
</protein>
<reference evidence="2 3" key="1">
    <citation type="submission" date="2017-07" db="EMBL/GenBank/DDBJ databases">
        <title>Elstera cyanobacteriorum sp. nov., a novel bacterium isolated from cyanobacterial aggregates in a eutrophic lake.</title>
        <authorList>
            <person name="Cai H."/>
        </authorList>
    </citation>
    <scope>NUCLEOTIDE SEQUENCE [LARGE SCALE GENOMIC DNA]</scope>
    <source>
        <strain evidence="2 3">TH019</strain>
    </source>
</reference>
<dbReference type="Proteomes" id="UP000216361">
    <property type="component" value="Unassembled WGS sequence"/>
</dbReference>
<keyword evidence="3" id="KW-1185">Reference proteome</keyword>
<name>A0A255XU62_9PROT</name>
<dbReference type="EMBL" id="NOXS01000028">
    <property type="protein sequence ID" value="OYQ20431.1"/>
    <property type="molecule type" value="Genomic_DNA"/>
</dbReference>
<dbReference type="InterPro" id="IPR018968">
    <property type="entry name" value="Phasin"/>
</dbReference>
<proteinExistence type="predicted"/>
<accession>A0A255XU62</accession>
<gene>
    <name evidence="2" type="ORF">CHR90_05010</name>
</gene>
<evidence type="ECO:0000259" key="1">
    <source>
        <dbReference type="Pfam" id="PF09361"/>
    </source>
</evidence>
<dbReference type="OrthoDB" id="7303820at2"/>
<comment type="caution">
    <text evidence="2">The sequence shown here is derived from an EMBL/GenBank/DDBJ whole genome shotgun (WGS) entry which is preliminary data.</text>
</comment>
<sequence length="213" mass="22467">MTAPRKPAAPRRSPARPVALPEAAAPVPVAEPAVSEGAVSEPVVVLATVEPVAEAPAPFVPRFFSFIQGSTPMTNVEQTFATAKEQFEKFSQRFLGGFGGYGDLASVGRENIEAFVKASTIWAKGTEEIGKSVAALTQAQVEASLATTKALFGVTNFKQALEIQNEAAKTSLDKLMAEGNKITELSMKVANEAIEPIQARVTVAVEKILKPAA</sequence>
<dbReference type="Pfam" id="PF09361">
    <property type="entry name" value="Phasin_2"/>
    <property type="match status" value="1"/>
</dbReference>
<evidence type="ECO:0000313" key="3">
    <source>
        <dbReference type="Proteomes" id="UP000216361"/>
    </source>
</evidence>
<feature type="domain" description="Phasin" evidence="1">
    <location>
        <begin position="104"/>
        <end position="201"/>
    </location>
</feature>
<dbReference type="RefSeq" id="WP_094407894.1">
    <property type="nucleotide sequence ID" value="NZ_BMJZ01000008.1"/>
</dbReference>
<organism evidence="2 3">
    <name type="scientific">Elstera cyanobacteriorum</name>
    <dbReference type="NCBI Taxonomy" id="2022747"/>
    <lineage>
        <taxon>Bacteria</taxon>
        <taxon>Pseudomonadati</taxon>
        <taxon>Pseudomonadota</taxon>
        <taxon>Alphaproteobacteria</taxon>
        <taxon>Rhodospirillales</taxon>
        <taxon>Rhodospirillaceae</taxon>
        <taxon>Elstera</taxon>
    </lineage>
</organism>